<evidence type="ECO:0000313" key="2">
    <source>
        <dbReference type="EMBL" id="GAA0722920.1"/>
    </source>
</evidence>
<accession>A0ABN1IWZ8</accession>
<keyword evidence="1" id="KW-0472">Membrane</keyword>
<feature type="transmembrane region" description="Helical" evidence="1">
    <location>
        <begin position="42"/>
        <end position="58"/>
    </location>
</feature>
<keyword evidence="1" id="KW-1133">Transmembrane helix</keyword>
<dbReference type="RefSeq" id="WP_343793469.1">
    <property type="nucleotide sequence ID" value="NZ_BAAAEU010000025.1"/>
</dbReference>
<protein>
    <submittedName>
        <fullName evidence="2">Uncharacterized protein</fullName>
    </submittedName>
</protein>
<sequence length="147" mass="15358">MQREVAIQQQRPRAIGIATALMCALAGGAIWCLLSLYSRSDLAVFAFIVALPVVWTLRSHGYAGRSSGALIAAVCVALASAYSFYLQAVAQIASLLGLSMRATLLQMEPGMAIAIARANLSGWNAAIVGVAVVLAIALMLRAGALQR</sequence>
<evidence type="ECO:0000313" key="3">
    <source>
        <dbReference type="Proteomes" id="UP001501523"/>
    </source>
</evidence>
<reference evidence="3" key="1">
    <citation type="journal article" date="2019" name="Int. J. Syst. Evol. Microbiol.">
        <title>The Global Catalogue of Microorganisms (GCM) 10K type strain sequencing project: providing services to taxonomists for standard genome sequencing and annotation.</title>
        <authorList>
            <consortium name="The Broad Institute Genomics Platform"/>
            <consortium name="The Broad Institute Genome Sequencing Center for Infectious Disease"/>
            <person name="Wu L."/>
            <person name="Ma J."/>
        </authorList>
    </citation>
    <scope>NUCLEOTIDE SEQUENCE [LARGE SCALE GENOMIC DNA]</scope>
    <source>
        <strain evidence="3">JCM 15421</strain>
    </source>
</reference>
<name>A0ABN1IWZ8_9GAMM</name>
<feature type="transmembrane region" description="Helical" evidence="1">
    <location>
        <begin position="120"/>
        <end position="140"/>
    </location>
</feature>
<keyword evidence="3" id="KW-1185">Reference proteome</keyword>
<feature type="transmembrane region" description="Helical" evidence="1">
    <location>
        <begin position="70"/>
        <end position="100"/>
    </location>
</feature>
<gene>
    <name evidence="2" type="ORF">GCM10009105_34430</name>
</gene>
<evidence type="ECO:0000256" key="1">
    <source>
        <dbReference type="SAM" id="Phobius"/>
    </source>
</evidence>
<proteinExistence type="predicted"/>
<keyword evidence="1" id="KW-0812">Transmembrane</keyword>
<dbReference type="EMBL" id="BAAAEU010000025">
    <property type="protein sequence ID" value="GAA0722920.1"/>
    <property type="molecule type" value="Genomic_DNA"/>
</dbReference>
<organism evidence="2 3">
    <name type="scientific">Dokdonella soli</name>
    <dbReference type="NCBI Taxonomy" id="529810"/>
    <lineage>
        <taxon>Bacteria</taxon>
        <taxon>Pseudomonadati</taxon>
        <taxon>Pseudomonadota</taxon>
        <taxon>Gammaproteobacteria</taxon>
        <taxon>Lysobacterales</taxon>
        <taxon>Rhodanobacteraceae</taxon>
        <taxon>Dokdonella</taxon>
    </lineage>
</organism>
<comment type="caution">
    <text evidence="2">The sequence shown here is derived from an EMBL/GenBank/DDBJ whole genome shotgun (WGS) entry which is preliminary data.</text>
</comment>
<feature type="transmembrane region" description="Helical" evidence="1">
    <location>
        <begin position="12"/>
        <end position="36"/>
    </location>
</feature>
<dbReference type="Proteomes" id="UP001501523">
    <property type="component" value="Unassembled WGS sequence"/>
</dbReference>